<evidence type="ECO:0000256" key="1">
    <source>
        <dbReference type="SAM" id="Coils"/>
    </source>
</evidence>
<dbReference type="AlphaFoldDB" id="A0A9D1J2Y6"/>
<gene>
    <name evidence="2" type="ORF">IAB38_02275</name>
</gene>
<evidence type="ECO:0000313" key="2">
    <source>
        <dbReference type="EMBL" id="HIR58853.1"/>
    </source>
</evidence>
<organism evidence="2 3">
    <name type="scientific">Candidatus Onthousia excrementipullorum</name>
    <dbReference type="NCBI Taxonomy" id="2840884"/>
    <lineage>
        <taxon>Bacteria</taxon>
        <taxon>Bacillati</taxon>
        <taxon>Bacillota</taxon>
        <taxon>Bacilli</taxon>
        <taxon>Candidatus Onthousia</taxon>
    </lineage>
</organism>
<sequence length="198" mass="23697">MESKNLNEQLKELEEILYKNETLKEVLKRLEKSNLKNYYVGAGCINQTVFNYLHGFRIDANINDYDIVYYDEDTSYEKEDYIIKYVKNILKDLDIDIDIKNEARVHLWYNKKYNASRKPYTSLEDATARWGTTITCIGVRLEDNNLIVDAPYGLNDLFNMIIRPVKIDFTEEDYIRKVNKWKKNWPKLTIMPWKEEDL</sequence>
<dbReference type="Pfam" id="PF06042">
    <property type="entry name" value="NTP_transf_6"/>
    <property type="match status" value="1"/>
</dbReference>
<dbReference type="PANTHER" id="PTHR39166:SF1">
    <property type="entry name" value="BLL1166 PROTEIN"/>
    <property type="match status" value="1"/>
</dbReference>
<protein>
    <submittedName>
        <fullName evidence="2">Nucleotidyltransferase family protein</fullName>
    </submittedName>
</protein>
<comment type="caution">
    <text evidence="2">The sequence shown here is derived from an EMBL/GenBank/DDBJ whole genome shotgun (WGS) entry which is preliminary data.</text>
</comment>
<feature type="coiled-coil region" evidence="1">
    <location>
        <begin position="6"/>
        <end position="33"/>
    </location>
</feature>
<dbReference type="Proteomes" id="UP000824232">
    <property type="component" value="Unassembled WGS sequence"/>
</dbReference>
<reference evidence="2" key="1">
    <citation type="submission" date="2020-10" db="EMBL/GenBank/DDBJ databases">
        <authorList>
            <person name="Gilroy R."/>
        </authorList>
    </citation>
    <scope>NUCLEOTIDE SEQUENCE</scope>
    <source>
        <strain evidence="2">CHK184-20233</strain>
    </source>
</reference>
<dbReference type="PANTHER" id="PTHR39166">
    <property type="entry name" value="BLL1166 PROTEIN"/>
    <property type="match status" value="1"/>
</dbReference>
<name>A0A9D1J2Y6_9FIRM</name>
<evidence type="ECO:0000313" key="3">
    <source>
        <dbReference type="Proteomes" id="UP000824232"/>
    </source>
</evidence>
<keyword evidence="1" id="KW-0175">Coiled coil</keyword>
<dbReference type="EMBL" id="DVHC01000025">
    <property type="protein sequence ID" value="HIR58853.1"/>
    <property type="molecule type" value="Genomic_DNA"/>
</dbReference>
<reference evidence="2" key="2">
    <citation type="journal article" date="2021" name="PeerJ">
        <title>Extensive microbial diversity within the chicken gut microbiome revealed by metagenomics and culture.</title>
        <authorList>
            <person name="Gilroy R."/>
            <person name="Ravi A."/>
            <person name="Getino M."/>
            <person name="Pursley I."/>
            <person name="Horton D.L."/>
            <person name="Alikhan N.F."/>
            <person name="Baker D."/>
            <person name="Gharbi K."/>
            <person name="Hall N."/>
            <person name="Watson M."/>
            <person name="Adriaenssens E.M."/>
            <person name="Foster-Nyarko E."/>
            <person name="Jarju S."/>
            <person name="Secka A."/>
            <person name="Antonio M."/>
            <person name="Oren A."/>
            <person name="Chaudhuri R.R."/>
            <person name="La Ragione R."/>
            <person name="Hildebrand F."/>
            <person name="Pallen M.J."/>
        </authorList>
    </citation>
    <scope>NUCLEOTIDE SEQUENCE</scope>
    <source>
        <strain evidence="2">CHK184-20233</strain>
    </source>
</reference>
<accession>A0A9D1J2Y6</accession>
<proteinExistence type="predicted"/>
<dbReference type="InterPro" id="IPR009267">
    <property type="entry name" value="NTP_transf_6"/>
</dbReference>